<feature type="domain" description="Glycosyl transferase family 1" evidence="2">
    <location>
        <begin position="185"/>
        <end position="327"/>
    </location>
</feature>
<dbReference type="InterPro" id="IPR001296">
    <property type="entry name" value="Glyco_trans_1"/>
</dbReference>
<keyword evidence="1" id="KW-0808">Transferase</keyword>
<dbReference type="CDD" id="cd03809">
    <property type="entry name" value="GT4_MtfB-like"/>
    <property type="match status" value="1"/>
</dbReference>
<dbReference type="PANTHER" id="PTHR46401:SF2">
    <property type="entry name" value="GLYCOSYLTRANSFERASE WBBK-RELATED"/>
    <property type="match status" value="1"/>
</dbReference>
<evidence type="ECO:0000259" key="2">
    <source>
        <dbReference type="Pfam" id="PF00534"/>
    </source>
</evidence>
<sequence>MKLIFDCRFIRVDHHDGISRFSAELFSAVAKRLQAIALISSKEQLKWLPEGTDFVLGNDPTHAIAELFLPAKLNKIGATHVFSPMQTMGSVGRKYKLVLTLHDLIYYSHPKAPTFLPLHVRIAWRLYHLSFFPVRFLLNRADAVVTVSNTSKALILDKKLTKRDVHVIYNAPETSQENSAGINSKTPEQRRKLVYMGSFMEYKNVECLVLGMQYLPEFELVLLSKISEKRKSQLQALAGSWSERITFKNGVSDAEYSQELSGAFAFVSASKDEGFGIPLVEAMRHETPIVVSDIPIFREVAADAASFFDSKNPEQFSNRIRQLLPLSQWQEASARSKQREAVFSWDESAERLLKVLERL</sequence>
<evidence type="ECO:0000256" key="1">
    <source>
        <dbReference type="ARBA" id="ARBA00022679"/>
    </source>
</evidence>
<protein>
    <submittedName>
        <fullName evidence="4">Unannotated protein</fullName>
    </submittedName>
</protein>
<dbReference type="EMBL" id="CAEZVS010000027">
    <property type="protein sequence ID" value="CAB4632241.1"/>
    <property type="molecule type" value="Genomic_DNA"/>
</dbReference>
<proteinExistence type="predicted"/>
<evidence type="ECO:0000259" key="3">
    <source>
        <dbReference type="Pfam" id="PF13439"/>
    </source>
</evidence>
<dbReference type="InterPro" id="IPR028098">
    <property type="entry name" value="Glyco_trans_4-like_N"/>
</dbReference>
<dbReference type="SUPFAM" id="SSF53756">
    <property type="entry name" value="UDP-Glycosyltransferase/glycogen phosphorylase"/>
    <property type="match status" value="1"/>
</dbReference>
<dbReference type="AlphaFoldDB" id="A0A6J6J5T0"/>
<reference evidence="4" key="1">
    <citation type="submission" date="2020-05" db="EMBL/GenBank/DDBJ databases">
        <authorList>
            <person name="Chiriac C."/>
            <person name="Salcher M."/>
            <person name="Ghai R."/>
            <person name="Kavagutti S V."/>
        </authorList>
    </citation>
    <scope>NUCLEOTIDE SEQUENCE</scope>
</reference>
<dbReference type="Pfam" id="PF13439">
    <property type="entry name" value="Glyco_transf_4"/>
    <property type="match status" value="1"/>
</dbReference>
<feature type="domain" description="Glycosyltransferase subfamily 4-like N-terminal" evidence="3">
    <location>
        <begin position="92"/>
        <end position="171"/>
    </location>
</feature>
<gene>
    <name evidence="4" type="ORF">UFOPK2106_00321</name>
</gene>
<dbReference type="GO" id="GO:0016757">
    <property type="term" value="F:glycosyltransferase activity"/>
    <property type="evidence" value="ECO:0007669"/>
    <property type="project" value="InterPro"/>
</dbReference>
<organism evidence="4">
    <name type="scientific">freshwater metagenome</name>
    <dbReference type="NCBI Taxonomy" id="449393"/>
    <lineage>
        <taxon>unclassified sequences</taxon>
        <taxon>metagenomes</taxon>
        <taxon>ecological metagenomes</taxon>
    </lineage>
</organism>
<dbReference type="PANTHER" id="PTHR46401">
    <property type="entry name" value="GLYCOSYLTRANSFERASE WBBK-RELATED"/>
    <property type="match status" value="1"/>
</dbReference>
<dbReference type="Gene3D" id="3.40.50.2000">
    <property type="entry name" value="Glycogen Phosphorylase B"/>
    <property type="match status" value="2"/>
</dbReference>
<accession>A0A6J6J5T0</accession>
<evidence type="ECO:0000313" key="4">
    <source>
        <dbReference type="EMBL" id="CAB4632241.1"/>
    </source>
</evidence>
<dbReference type="GO" id="GO:0009103">
    <property type="term" value="P:lipopolysaccharide biosynthetic process"/>
    <property type="evidence" value="ECO:0007669"/>
    <property type="project" value="TreeGrafter"/>
</dbReference>
<name>A0A6J6J5T0_9ZZZZ</name>
<dbReference type="Pfam" id="PF00534">
    <property type="entry name" value="Glycos_transf_1"/>
    <property type="match status" value="1"/>
</dbReference>